<dbReference type="Pfam" id="PF00293">
    <property type="entry name" value="NUDIX"/>
    <property type="match status" value="1"/>
</dbReference>
<dbReference type="InterPro" id="IPR000086">
    <property type="entry name" value="NUDIX_hydrolase_dom"/>
</dbReference>
<dbReference type="AlphaFoldDB" id="A0A511N3G4"/>
<dbReference type="InterPro" id="IPR051325">
    <property type="entry name" value="Nudix_hydrolase_domain"/>
</dbReference>
<dbReference type="PANTHER" id="PTHR21340">
    <property type="entry name" value="DIADENOSINE 5,5-P1,P4-TETRAPHOSPHATE PYROPHOSPHOHYDROLASE MUTT"/>
    <property type="match status" value="1"/>
</dbReference>
<dbReference type="PROSITE" id="PS51462">
    <property type="entry name" value="NUDIX"/>
    <property type="match status" value="1"/>
</dbReference>
<organism evidence="3 4">
    <name type="scientific">Deinococcus cellulosilyticus (strain DSM 18568 / NBRC 106333 / KACC 11606 / 5516J-15)</name>
    <dbReference type="NCBI Taxonomy" id="1223518"/>
    <lineage>
        <taxon>Bacteria</taxon>
        <taxon>Thermotogati</taxon>
        <taxon>Deinococcota</taxon>
        <taxon>Deinococci</taxon>
        <taxon>Deinococcales</taxon>
        <taxon>Deinococcaceae</taxon>
        <taxon>Deinococcus</taxon>
    </lineage>
</organism>
<dbReference type="PANTHER" id="PTHR21340:SF0">
    <property type="entry name" value="BIS(5'-NUCLEOSYL)-TETRAPHOSPHATASE [ASYMMETRICAL]"/>
    <property type="match status" value="1"/>
</dbReference>
<dbReference type="GO" id="GO:0006754">
    <property type="term" value="P:ATP biosynthetic process"/>
    <property type="evidence" value="ECO:0007669"/>
    <property type="project" value="TreeGrafter"/>
</dbReference>
<dbReference type="SUPFAM" id="SSF55811">
    <property type="entry name" value="Nudix"/>
    <property type="match status" value="1"/>
</dbReference>
<evidence type="ECO:0000259" key="2">
    <source>
        <dbReference type="PROSITE" id="PS51462"/>
    </source>
</evidence>
<feature type="domain" description="Nudix hydrolase" evidence="2">
    <location>
        <begin position="2"/>
        <end position="124"/>
    </location>
</feature>
<gene>
    <name evidence="3" type="ORF">DC3_30400</name>
</gene>
<dbReference type="EMBL" id="BJXB01000013">
    <property type="protein sequence ID" value="GEM47405.1"/>
    <property type="molecule type" value="Genomic_DNA"/>
</dbReference>
<reference evidence="3 4" key="1">
    <citation type="submission" date="2019-07" db="EMBL/GenBank/DDBJ databases">
        <title>Whole genome shotgun sequence of Deinococcus cellulosilyticus NBRC 106333.</title>
        <authorList>
            <person name="Hosoyama A."/>
            <person name="Uohara A."/>
            <person name="Ohji S."/>
            <person name="Ichikawa N."/>
        </authorList>
    </citation>
    <scope>NUCLEOTIDE SEQUENCE [LARGE SCALE GENOMIC DNA]</scope>
    <source>
        <strain evidence="3 4">NBRC 106333</strain>
    </source>
</reference>
<comment type="caution">
    <text evidence="3">The sequence shown here is derived from an EMBL/GenBank/DDBJ whole genome shotgun (WGS) entry which is preliminary data.</text>
</comment>
<dbReference type="Gene3D" id="3.90.79.10">
    <property type="entry name" value="Nucleoside Triphosphate Pyrophosphohydrolase"/>
    <property type="match status" value="1"/>
</dbReference>
<dbReference type="CDD" id="cd03673">
    <property type="entry name" value="NUDIX_Ap6A_hydrolase"/>
    <property type="match status" value="1"/>
</dbReference>
<protein>
    <submittedName>
        <fullName evidence="3">Diadenosine hexaphosphate hydrolase</fullName>
    </submittedName>
</protein>
<dbReference type="RefSeq" id="WP_146885635.1">
    <property type="nucleotide sequence ID" value="NZ_BJXB01000013.1"/>
</dbReference>
<evidence type="ECO:0000256" key="1">
    <source>
        <dbReference type="ARBA" id="ARBA00022801"/>
    </source>
</evidence>
<dbReference type="GO" id="GO:0004081">
    <property type="term" value="F:bis(5'-nucleosyl)-tetraphosphatase (asymmetrical) activity"/>
    <property type="evidence" value="ECO:0007669"/>
    <property type="project" value="TreeGrafter"/>
</dbReference>
<dbReference type="PROSITE" id="PS00893">
    <property type="entry name" value="NUDIX_BOX"/>
    <property type="match status" value="1"/>
</dbReference>
<keyword evidence="1 3" id="KW-0378">Hydrolase</keyword>
<evidence type="ECO:0000313" key="4">
    <source>
        <dbReference type="Proteomes" id="UP000321306"/>
    </source>
</evidence>
<sequence length="129" mass="14493">MNAVLGAGGLVFSDQNQVLIVQYQDGSWTYPKGHIEEHEEMEVTACREVLEEAGVEATIERKLGVSQYVNHKGIPREIHWFVMRAASTEVQLEDTFRAGGFYEPGEALGLLNFEEDRQLLREAIGLQEA</sequence>
<dbReference type="OrthoDB" id="1848782at2"/>
<dbReference type="InterPro" id="IPR020084">
    <property type="entry name" value="NUDIX_hydrolase_CS"/>
</dbReference>
<accession>A0A511N3G4</accession>
<proteinExistence type="predicted"/>
<evidence type="ECO:0000313" key="3">
    <source>
        <dbReference type="EMBL" id="GEM47405.1"/>
    </source>
</evidence>
<dbReference type="GO" id="GO:0006167">
    <property type="term" value="P:AMP biosynthetic process"/>
    <property type="evidence" value="ECO:0007669"/>
    <property type="project" value="TreeGrafter"/>
</dbReference>
<name>A0A511N3G4_DEIC1</name>
<keyword evidence="4" id="KW-1185">Reference proteome</keyword>
<dbReference type="Proteomes" id="UP000321306">
    <property type="component" value="Unassembled WGS sequence"/>
</dbReference>
<dbReference type="InterPro" id="IPR015797">
    <property type="entry name" value="NUDIX_hydrolase-like_dom_sf"/>
</dbReference>